<reference evidence="2" key="1">
    <citation type="journal article" date="2023" name="Nat. Plants">
        <title>Single-cell RNA sequencing provides a high-resolution roadmap for understanding the multicellular compartmentation of specialized metabolism.</title>
        <authorList>
            <person name="Sun S."/>
            <person name="Shen X."/>
            <person name="Li Y."/>
            <person name="Li Y."/>
            <person name="Wang S."/>
            <person name="Li R."/>
            <person name="Zhang H."/>
            <person name="Shen G."/>
            <person name="Guo B."/>
            <person name="Wei J."/>
            <person name="Xu J."/>
            <person name="St-Pierre B."/>
            <person name="Chen S."/>
            <person name="Sun C."/>
        </authorList>
    </citation>
    <scope>NUCLEOTIDE SEQUENCE [LARGE SCALE GENOMIC DNA]</scope>
</reference>
<evidence type="ECO:0000313" key="2">
    <source>
        <dbReference type="Proteomes" id="UP001060085"/>
    </source>
</evidence>
<accession>A0ACC0AE23</accession>
<sequence>MHNYTNADAAAAASATSNGSSDKMPKIFLPKRIILLRHGQSQGNTDEKIFGRIADHRVPLTEQGIEEAQQAGSKIRDVVSEEGKCDTWKAYFYVSPYERTRRTLKEIGRSFPENRIIGVREECKVREQDFGNFQDYDKMKELKVIRDKFGRFFYRFPEGESGADVYDRVSSFLESFWRDIYMKRISHDSSDEVNIVIVSHGLTIRFFLMKWFKWTVEQFETLKNPKNCEFRVLQLGPTGEYSLAIHHDEKTLGTWGLSPEMIEDQKLRANGGDWNERKPSYLKSFFDTYAHEEDDNGDKK</sequence>
<name>A0ACC0AE23_CATRO</name>
<dbReference type="EMBL" id="CM044706">
    <property type="protein sequence ID" value="KAI5658976.1"/>
    <property type="molecule type" value="Genomic_DNA"/>
</dbReference>
<keyword evidence="2" id="KW-1185">Reference proteome</keyword>
<organism evidence="1 2">
    <name type="scientific">Catharanthus roseus</name>
    <name type="common">Madagascar periwinkle</name>
    <name type="synonym">Vinca rosea</name>
    <dbReference type="NCBI Taxonomy" id="4058"/>
    <lineage>
        <taxon>Eukaryota</taxon>
        <taxon>Viridiplantae</taxon>
        <taxon>Streptophyta</taxon>
        <taxon>Embryophyta</taxon>
        <taxon>Tracheophyta</taxon>
        <taxon>Spermatophyta</taxon>
        <taxon>Magnoliopsida</taxon>
        <taxon>eudicotyledons</taxon>
        <taxon>Gunneridae</taxon>
        <taxon>Pentapetalae</taxon>
        <taxon>asterids</taxon>
        <taxon>lamiids</taxon>
        <taxon>Gentianales</taxon>
        <taxon>Apocynaceae</taxon>
        <taxon>Rauvolfioideae</taxon>
        <taxon>Vinceae</taxon>
        <taxon>Catharanthinae</taxon>
        <taxon>Catharanthus</taxon>
    </lineage>
</organism>
<protein>
    <submittedName>
        <fullName evidence="1">Uncharacterized protein</fullName>
    </submittedName>
</protein>
<evidence type="ECO:0000313" key="1">
    <source>
        <dbReference type="EMBL" id="KAI5658976.1"/>
    </source>
</evidence>
<dbReference type="Proteomes" id="UP001060085">
    <property type="component" value="Linkage Group LG06"/>
</dbReference>
<proteinExistence type="predicted"/>
<comment type="caution">
    <text evidence="1">The sequence shown here is derived from an EMBL/GenBank/DDBJ whole genome shotgun (WGS) entry which is preliminary data.</text>
</comment>
<gene>
    <name evidence="1" type="ORF">M9H77_27769</name>
</gene>